<name>A0ABV4Z736_9PSED</name>
<dbReference type="Gene3D" id="3.20.20.140">
    <property type="entry name" value="Metal-dependent hydrolases"/>
    <property type="match status" value="1"/>
</dbReference>
<sequence>MKSPHLPIRPDWLAQLSEAPLDPGRAIIDAHHHLWERPGQRYLTQDYLADMASGHRLVGSIYVQCRSMLAIDRPEAFQAVGEVEYANGVAAYSASGLLGEVRLCAAIVGGADLSLGDAVAPVLEQMLERAGPRLRGVRNTTAWHADPRLISNPKPPPPGVLLDPAFHRGVAHLQRHGLVLDIWAYHTQLDEVLTVARAFPELTIVVDHLGGPLGIGPYAGHREAVFAEWSVALRRLACCSNVRMKLGGLGMKVAGFDHHLAPKPPDSTQLATAWRPYLLQAIDSFGVERCLFESNFPVDKGMFSYGVMWNAFKRVVMDFSEADKDRLFSGTARQVYSIGT</sequence>
<evidence type="ECO:0000313" key="3">
    <source>
        <dbReference type="EMBL" id="MFB3800321.1"/>
    </source>
</evidence>
<protein>
    <submittedName>
        <fullName evidence="3">Amidohydrolase</fullName>
    </submittedName>
</protein>
<dbReference type="PANTHER" id="PTHR43569">
    <property type="entry name" value="AMIDOHYDROLASE"/>
    <property type="match status" value="1"/>
</dbReference>
<dbReference type="Proteomes" id="UP001577047">
    <property type="component" value="Unassembled WGS sequence"/>
</dbReference>
<reference evidence="3 4" key="1">
    <citation type="submission" date="2024-09" db="EMBL/GenBank/DDBJ databases">
        <authorList>
            <person name="Fullem K."/>
        </authorList>
    </citation>
    <scope>NUCLEOTIDE SEQUENCE [LARGE SCALE GENOMIC DNA]</scope>
    <source>
        <strain evidence="4">K1(2024)</strain>
    </source>
</reference>
<accession>A0ABV4Z736</accession>
<dbReference type="EMBL" id="JBHFXX010000005">
    <property type="protein sequence ID" value="MFB3800321.1"/>
    <property type="molecule type" value="Genomic_DNA"/>
</dbReference>
<dbReference type="SUPFAM" id="SSF51556">
    <property type="entry name" value="Metallo-dependent hydrolases"/>
    <property type="match status" value="1"/>
</dbReference>
<evidence type="ECO:0000259" key="2">
    <source>
        <dbReference type="Pfam" id="PF04909"/>
    </source>
</evidence>
<dbReference type="InterPro" id="IPR006680">
    <property type="entry name" value="Amidohydro-rel"/>
</dbReference>
<organism evidence="3 4">
    <name type="scientific">Pseudomonas boreofloridensis</name>
    <dbReference type="NCBI Taxonomy" id="3064348"/>
    <lineage>
        <taxon>Bacteria</taxon>
        <taxon>Pseudomonadati</taxon>
        <taxon>Pseudomonadota</taxon>
        <taxon>Gammaproteobacteria</taxon>
        <taxon>Pseudomonadales</taxon>
        <taxon>Pseudomonadaceae</taxon>
        <taxon>Pseudomonas</taxon>
    </lineage>
</organism>
<dbReference type="RefSeq" id="WP_304484109.1">
    <property type="nucleotide sequence ID" value="NZ_JAUQOQ010000006.1"/>
</dbReference>
<proteinExistence type="inferred from homology"/>
<dbReference type="InterPro" id="IPR052350">
    <property type="entry name" value="Metallo-dep_Lactonases"/>
</dbReference>
<evidence type="ECO:0000313" key="4">
    <source>
        <dbReference type="Proteomes" id="UP001577047"/>
    </source>
</evidence>
<evidence type="ECO:0000256" key="1">
    <source>
        <dbReference type="ARBA" id="ARBA00038310"/>
    </source>
</evidence>
<keyword evidence="4" id="KW-1185">Reference proteome</keyword>
<dbReference type="PANTHER" id="PTHR43569:SF1">
    <property type="entry name" value="BLL3371 PROTEIN"/>
    <property type="match status" value="1"/>
</dbReference>
<dbReference type="InterPro" id="IPR032466">
    <property type="entry name" value="Metal_Hydrolase"/>
</dbReference>
<comment type="similarity">
    <text evidence="1">Belongs to the metallo-dependent hydrolases superfamily.</text>
</comment>
<dbReference type="Pfam" id="PF04909">
    <property type="entry name" value="Amidohydro_2"/>
    <property type="match status" value="1"/>
</dbReference>
<feature type="domain" description="Amidohydrolase-related" evidence="2">
    <location>
        <begin position="28"/>
        <end position="337"/>
    </location>
</feature>
<gene>
    <name evidence="3" type="ORF">ACE1YR_07685</name>
</gene>
<comment type="caution">
    <text evidence="3">The sequence shown here is derived from an EMBL/GenBank/DDBJ whole genome shotgun (WGS) entry which is preliminary data.</text>
</comment>